<reference evidence="1 2" key="1">
    <citation type="submission" date="2020-02" db="EMBL/GenBank/DDBJ databases">
        <title>Genome sequence of the type strain CGMCC 1.15528 of Mesorhizobium zhangyense.</title>
        <authorList>
            <person name="Gao J."/>
            <person name="Sun J."/>
        </authorList>
    </citation>
    <scope>NUCLEOTIDE SEQUENCE [LARGE SCALE GENOMIC DNA]</scope>
    <source>
        <strain evidence="1 2">CGMCC 1.15528</strain>
    </source>
</reference>
<comment type="caution">
    <text evidence="1">The sequence shown here is derived from an EMBL/GenBank/DDBJ whole genome shotgun (WGS) entry which is preliminary data.</text>
</comment>
<dbReference type="Proteomes" id="UP000481252">
    <property type="component" value="Unassembled WGS sequence"/>
</dbReference>
<accession>A0A7C9V556</accession>
<protein>
    <submittedName>
        <fullName evidence="1">Uncharacterized protein</fullName>
    </submittedName>
</protein>
<evidence type="ECO:0000313" key="2">
    <source>
        <dbReference type="Proteomes" id="UP000481252"/>
    </source>
</evidence>
<gene>
    <name evidence="1" type="ORF">G6N74_03620</name>
</gene>
<evidence type="ECO:0000313" key="1">
    <source>
        <dbReference type="EMBL" id="NGN40143.1"/>
    </source>
</evidence>
<dbReference type="EMBL" id="JAAKZG010000002">
    <property type="protein sequence ID" value="NGN40143.1"/>
    <property type="molecule type" value="Genomic_DNA"/>
</dbReference>
<dbReference type="AlphaFoldDB" id="A0A7C9V556"/>
<keyword evidence="2" id="KW-1185">Reference proteome</keyword>
<proteinExistence type="predicted"/>
<dbReference type="RefSeq" id="WP_165114473.1">
    <property type="nucleotide sequence ID" value="NZ_JAAKZG010000002.1"/>
</dbReference>
<sequence length="75" mass="8032">MKSSSRKTSVERAIGPGMSNTAGLMAIGSAPLKLFFVPAWIPDTLRSFLAHEVENDELHLGLPPISTVGGLQTRK</sequence>
<name>A0A7C9V556_9HYPH</name>
<organism evidence="1 2">
    <name type="scientific">Mesorhizobium zhangyense</name>
    <dbReference type="NCBI Taxonomy" id="1776730"/>
    <lineage>
        <taxon>Bacteria</taxon>
        <taxon>Pseudomonadati</taxon>
        <taxon>Pseudomonadota</taxon>
        <taxon>Alphaproteobacteria</taxon>
        <taxon>Hyphomicrobiales</taxon>
        <taxon>Phyllobacteriaceae</taxon>
        <taxon>Mesorhizobium</taxon>
    </lineage>
</organism>